<feature type="compositionally biased region" description="Basic and acidic residues" evidence="3">
    <location>
        <begin position="7"/>
        <end position="53"/>
    </location>
</feature>
<dbReference type="AlphaFoldDB" id="A0A1Y2BA75"/>
<dbReference type="PANTHER" id="PTHR48027">
    <property type="entry name" value="HETEROGENEOUS NUCLEAR RIBONUCLEOPROTEIN 87F-RELATED"/>
    <property type="match status" value="1"/>
</dbReference>
<gene>
    <name evidence="5" type="ORF">BCR33DRAFT_563761</name>
</gene>
<dbReference type="OrthoDB" id="439808at2759"/>
<dbReference type="GO" id="GO:0003723">
    <property type="term" value="F:RNA binding"/>
    <property type="evidence" value="ECO:0007669"/>
    <property type="project" value="UniProtKB-UniRule"/>
</dbReference>
<name>A0A1Y2BA75_9FUNG</name>
<organism evidence="5 6">
    <name type="scientific">Rhizoclosmatium globosum</name>
    <dbReference type="NCBI Taxonomy" id="329046"/>
    <lineage>
        <taxon>Eukaryota</taxon>
        <taxon>Fungi</taxon>
        <taxon>Fungi incertae sedis</taxon>
        <taxon>Chytridiomycota</taxon>
        <taxon>Chytridiomycota incertae sedis</taxon>
        <taxon>Chytridiomycetes</taxon>
        <taxon>Chytridiales</taxon>
        <taxon>Chytriomycetaceae</taxon>
        <taxon>Rhizoclosmatium</taxon>
    </lineage>
</organism>
<feature type="region of interest" description="Disordered" evidence="3">
    <location>
        <begin position="1"/>
        <end position="62"/>
    </location>
</feature>
<evidence type="ECO:0000256" key="1">
    <source>
        <dbReference type="ARBA" id="ARBA00022884"/>
    </source>
</evidence>
<dbReference type="Proteomes" id="UP000193642">
    <property type="component" value="Unassembled WGS sequence"/>
</dbReference>
<dbReference type="PROSITE" id="PS50102">
    <property type="entry name" value="RRM"/>
    <property type="match status" value="1"/>
</dbReference>
<proteinExistence type="predicted"/>
<reference evidence="5 6" key="1">
    <citation type="submission" date="2016-07" db="EMBL/GenBank/DDBJ databases">
        <title>Pervasive Adenine N6-methylation of Active Genes in Fungi.</title>
        <authorList>
            <consortium name="DOE Joint Genome Institute"/>
            <person name="Mondo S.J."/>
            <person name="Dannebaum R.O."/>
            <person name="Kuo R.C."/>
            <person name="Labutti K."/>
            <person name="Haridas S."/>
            <person name="Kuo A."/>
            <person name="Salamov A."/>
            <person name="Ahrendt S.R."/>
            <person name="Lipzen A."/>
            <person name="Sullivan W."/>
            <person name="Andreopoulos W.B."/>
            <person name="Clum A."/>
            <person name="Lindquist E."/>
            <person name="Daum C."/>
            <person name="Ramamoorthy G.K."/>
            <person name="Gryganskyi A."/>
            <person name="Culley D."/>
            <person name="Magnuson J.K."/>
            <person name="James T.Y."/>
            <person name="O'Malley M.A."/>
            <person name="Stajich J.E."/>
            <person name="Spatafora J.W."/>
            <person name="Visel A."/>
            <person name="Grigoriev I.V."/>
        </authorList>
    </citation>
    <scope>NUCLEOTIDE SEQUENCE [LARGE SCALE GENOMIC DNA]</scope>
    <source>
        <strain evidence="5 6">JEL800</strain>
    </source>
</reference>
<dbReference type="InterPro" id="IPR052462">
    <property type="entry name" value="SLIRP/GR-RBP-like"/>
</dbReference>
<keyword evidence="1 2" id="KW-0694">RNA-binding</keyword>
<dbReference type="InterPro" id="IPR035979">
    <property type="entry name" value="RBD_domain_sf"/>
</dbReference>
<sequence>MVPIIRDASRSPRRRRDDDVDDRQSRDDRRRDDDGRDRGRSPQDRRRESRKAEDDLEPPVPSSTLGVFGLSILTRERDLETLFRPFGRLESVVILTDKITGKSRGYGFIQYDNVESATKAIAAMNGLL</sequence>
<comment type="caution">
    <text evidence="5">The sequence shown here is derived from an EMBL/GenBank/DDBJ whole genome shotgun (WGS) entry which is preliminary data.</text>
</comment>
<dbReference type="SUPFAM" id="SSF54928">
    <property type="entry name" value="RNA-binding domain, RBD"/>
    <property type="match status" value="1"/>
</dbReference>
<dbReference type="Pfam" id="PF00076">
    <property type="entry name" value="RRM_1"/>
    <property type="match status" value="1"/>
</dbReference>
<accession>A0A1Y2BA75</accession>
<evidence type="ECO:0000256" key="3">
    <source>
        <dbReference type="SAM" id="MobiDB-lite"/>
    </source>
</evidence>
<dbReference type="InterPro" id="IPR000504">
    <property type="entry name" value="RRM_dom"/>
</dbReference>
<dbReference type="STRING" id="329046.A0A1Y2BA75"/>
<dbReference type="EMBL" id="MCGO01000080">
    <property type="protein sequence ID" value="ORY30975.1"/>
    <property type="molecule type" value="Genomic_DNA"/>
</dbReference>
<protein>
    <submittedName>
        <fullName evidence="5">RNA-binding domain-containing protein</fullName>
    </submittedName>
</protein>
<evidence type="ECO:0000313" key="6">
    <source>
        <dbReference type="Proteomes" id="UP000193642"/>
    </source>
</evidence>
<dbReference type="SMART" id="SM00360">
    <property type="entry name" value="RRM"/>
    <property type="match status" value="1"/>
</dbReference>
<feature type="domain" description="RRM" evidence="4">
    <location>
        <begin position="63"/>
        <end position="128"/>
    </location>
</feature>
<keyword evidence="6" id="KW-1185">Reference proteome</keyword>
<evidence type="ECO:0000259" key="4">
    <source>
        <dbReference type="PROSITE" id="PS50102"/>
    </source>
</evidence>
<dbReference type="Gene3D" id="3.30.70.330">
    <property type="match status" value="1"/>
</dbReference>
<dbReference type="InterPro" id="IPR012677">
    <property type="entry name" value="Nucleotide-bd_a/b_plait_sf"/>
</dbReference>
<evidence type="ECO:0000313" key="5">
    <source>
        <dbReference type="EMBL" id="ORY30975.1"/>
    </source>
</evidence>
<evidence type="ECO:0000256" key="2">
    <source>
        <dbReference type="PROSITE-ProRule" id="PRU00176"/>
    </source>
</evidence>